<feature type="region of interest" description="Disordered" evidence="1">
    <location>
        <begin position="1"/>
        <end position="30"/>
    </location>
</feature>
<evidence type="ECO:0000313" key="3">
    <source>
        <dbReference type="Proteomes" id="UP000823388"/>
    </source>
</evidence>
<proteinExistence type="predicted"/>
<sequence>MQCRGEIKRTHSSSTNKPFQPAANPVRPFTNSDIRRATMSCYARRPAPPSVARGNAGKAAPLLGCNKVPDRVERRISDVLLCLCRSRELEEPGMHGRRRGLPTANLARSVSNILQNNPNSYRDY</sequence>
<evidence type="ECO:0000313" key="2">
    <source>
        <dbReference type="EMBL" id="KAG2637952.1"/>
    </source>
</evidence>
<dbReference type="EMBL" id="CM029040">
    <property type="protein sequence ID" value="KAG2637952.1"/>
    <property type="molecule type" value="Genomic_DNA"/>
</dbReference>
<dbReference type="Proteomes" id="UP000823388">
    <property type="component" value="Chromosome 2N"/>
</dbReference>
<dbReference type="AlphaFoldDB" id="A0A8T0VP57"/>
<comment type="caution">
    <text evidence="2">The sequence shown here is derived from an EMBL/GenBank/DDBJ whole genome shotgun (WGS) entry which is preliminary data.</text>
</comment>
<keyword evidence="3" id="KW-1185">Reference proteome</keyword>
<organism evidence="2 3">
    <name type="scientific">Panicum virgatum</name>
    <name type="common">Blackwell switchgrass</name>
    <dbReference type="NCBI Taxonomy" id="38727"/>
    <lineage>
        <taxon>Eukaryota</taxon>
        <taxon>Viridiplantae</taxon>
        <taxon>Streptophyta</taxon>
        <taxon>Embryophyta</taxon>
        <taxon>Tracheophyta</taxon>
        <taxon>Spermatophyta</taxon>
        <taxon>Magnoliopsida</taxon>
        <taxon>Liliopsida</taxon>
        <taxon>Poales</taxon>
        <taxon>Poaceae</taxon>
        <taxon>PACMAD clade</taxon>
        <taxon>Panicoideae</taxon>
        <taxon>Panicodae</taxon>
        <taxon>Paniceae</taxon>
        <taxon>Panicinae</taxon>
        <taxon>Panicum</taxon>
        <taxon>Panicum sect. Hiantes</taxon>
    </lineage>
</organism>
<name>A0A8T0VP57_PANVG</name>
<evidence type="ECO:0000256" key="1">
    <source>
        <dbReference type="SAM" id="MobiDB-lite"/>
    </source>
</evidence>
<gene>
    <name evidence="2" type="ORF">PVAP13_2NG556600</name>
</gene>
<reference evidence="2" key="1">
    <citation type="submission" date="2020-05" db="EMBL/GenBank/DDBJ databases">
        <title>WGS assembly of Panicum virgatum.</title>
        <authorList>
            <person name="Lovell J.T."/>
            <person name="Jenkins J."/>
            <person name="Shu S."/>
            <person name="Juenger T.E."/>
            <person name="Schmutz J."/>
        </authorList>
    </citation>
    <scope>NUCLEOTIDE SEQUENCE</scope>
    <source>
        <strain evidence="2">AP13</strain>
    </source>
</reference>
<accession>A0A8T0VP57</accession>
<protein>
    <submittedName>
        <fullName evidence="2">Uncharacterized protein</fullName>
    </submittedName>
</protein>